<organism evidence="1">
    <name type="scientific">marine sediment metagenome</name>
    <dbReference type="NCBI Taxonomy" id="412755"/>
    <lineage>
        <taxon>unclassified sequences</taxon>
        <taxon>metagenomes</taxon>
        <taxon>ecological metagenomes</taxon>
    </lineage>
</organism>
<dbReference type="AlphaFoldDB" id="X1HLK0"/>
<protein>
    <submittedName>
        <fullName evidence="1">Uncharacterized protein</fullName>
    </submittedName>
</protein>
<name>X1HLK0_9ZZZZ</name>
<comment type="caution">
    <text evidence="1">The sequence shown here is derived from an EMBL/GenBank/DDBJ whole genome shotgun (WGS) entry which is preliminary data.</text>
</comment>
<accession>X1HLK0</accession>
<dbReference type="EMBL" id="BARU01028418">
    <property type="protein sequence ID" value="GAH70362.1"/>
    <property type="molecule type" value="Genomic_DNA"/>
</dbReference>
<sequence>YPGRKFTHETPNLRPSDRLLVFTTLEYNPRTGEYRTGHSARTFSRDTTIEEAEREIQLTWPETATDTTPWLVERMSFAAQWRGE</sequence>
<proteinExistence type="predicted"/>
<evidence type="ECO:0000313" key="1">
    <source>
        <dbReference type="EMBL" id="GAH70362.1"/>
    </source>
</evidence>
<gene>
    <name evidence="1" type="ORF">S03H2_45353</name>
</gene>
<reference evidence="1" key="1">
    <citation type="journal article" date="2014" name="Front. Microbiol.">
        <title>High frequency of phylogenetically diverse reductive dehalogenase-homologous genes in deep subseafloor sedimentary metagenomes.</title>
        <authorList>
            <person name="Kawai M."/>
            <person name="Futagami T."/>
            <person name="Toyoda A."/>
            <person name="Takaki Y."/>
            <person name="Nishi S."/>
            <person name="Hori S."/>
            <person name="Arai W."/>
            <person name="Tsubouchi T."/>
            <person name="Morono Y."/>
            <person name="Uchiyama I."/>
            <person name="Ito T."/>
            <person name="Fujiyama A."/>
            <person name="Inagaki F."/>
            <person name="Takami H."/>
        </authorList>
    </citation>
    <scope>NUCLEOTIDE SEQUENCE</scope>
    <source>
        <strain evidence="1">Expedition CK06-06</strain>
    </source>
</reference>
<feature type="non-terminal residue" evidence="1">
    <location>
        <position position="1"/>
    </location>
</feature>